<dbReference type="KEGG" id="skn:SKUN_00838"/>
<evidence type="ECO:0000313" key="2">
    <source>
        <dbReference type="Proteomes" id="UP000062963"/>
    </source>
</evidence>
<evidence type="ECO:0000313" key="1">
    <source>
        <dbReference type="EMBL" id="ALA97728.1"/>
    </source>
</evidence>
<organism evidence="1 2">
    <name type="scientific">Spiroplasma kunkelii CR2-3x</name>
    <dbReference type="NCBI Taxonomy" id="273035"/>
    <lineage>
        <taxon>Bacteria</taxon>
        <taxon>Bacillati</taxon>
        <taxon>Mycoplasmatota</taxon>
        <taxon>Mollicutes</taxon>
        <taxon>Entomoplasmatales</taxon>
        <taxon>Spiroplasmataceae</taxon>
        <taxon>Spiroplasma</taxon>
    </lineage>
</organism>
<protein>
    <submittedName>
        <fullName evidence="1">Uncharacterized protein</fullName>
    </submittedName>
</protein>
<dbReference type="Proteomes" id="UP000062963">
    <property type="component" value="Chromosome"/>
</dbReference>
<gene>
    <name evidence="1" type="ORF">SKUN_00838</name>
</gene>
<proteinExistence type="predicted"/>
<dbReference type="AlphaFoldDB" id="A0A0K2JH20"/>
<reference evidence="1 2" key="1">
    <citation type="journal article" date="2015" name="Genome Announc.">
        <title>Complete Genome Sequence of Spiroplasma kunkelii Strain CR2-3x, Causal Agent of Corn Stunt Disease in Zea mays L.</title>
        <authorList>
            <person name="Davis R.E."/>
            <person name="Shao J."/>
            <person name="Dally E.L."/>
            <person name="Zhao Y."/>
            <person name="Gasparich G.E."/>
            <person name="Gaynor B.J."/>
            <person name="Athey J.C."/>
            <person name="Harrison N.A."/>
            <person name="Donofrio N."/>
        </authorList>
    </citation>
    <scope>NUCLEOTIDE SEQUENCE [LARGE SCALE GENOMIC DNA]</scope>
    <source>
        <strain evidence="1 2">CR2-3x</strain>
    </source>
</reference>
<name>A0A0K2JH20_SPIKU</name>
<keyword evidence="2" id="KW-1185">Reference proteome</keyword>
<sequence>MVIINYIRRILYNFRPNQSRIENLLFPKPNSAIFFKTKIRVLVVKEKVDLDLQEFAEIVIDFWNYYKLETWKDNYCLVFKIRQNEFDALVKSANVWKQKVETKEFTPIFRPIFNFFKEKYKLDLNSKFKIYINNHRNQKYKINLIKKQGFFCCRSIYIIMI</sequence>
<accession>A0A0K2JH20</accession>
<dbReference type="EMBL" id="CP010899">
    <property type="protein sequence ID" value="ALA97728.1"/>
    <property type="molecule type" value="Genomic_DNA"/>
</dbReference>
<dbReference type="PATRIC" id="fig|273035.7.peg.1020"/>